<keyword evidence="9" id="KW-0963">Cytoplasm</keyword>
<comment type="activity regulation">
    <text evidence="9">Activated by a monovalent cation that binds near, but not in, the active site. The most likely occupant of the site in vivo is potassium. Ion binding induces a conformational change that may alter substrate affinity.</text>
</comment>
<dbReference type="Proteomes" id="UP000673375">
    <property type="component" value="Unassembled WGS sequence"/>
</dbReference>
<feature type="binding site" evidence="9">
    <location>
        <begin position="11"/>
        <end position="13"/>
    </location>
    <ligand>
        <name>substrate</name>
    </ligand>
</feature>
<evidence type="ECO:0000256" key="3">
    <source>
        <dbReference type="ARBA" id="ARBA00022741"/>
    </source>
</evidence>
<dbReference type="RefSeq" id="WP_209558196.1">
    <property type="nucleotide sequence ID" value="NZ_JAEDXU010000007.1"/>
</dbReference>
<dbReference type="PANTHER" id="PTHR10584">
    <property type="entry name" value="SUGAR KINASE"/>
    <property type="match status" value="1"/>
</dbReference>
<reference evidence="11 12" key="1">
    <citation type="submission" date="2020-12" db="EMBL/GenBank/DDBJ databases">
        <title>Vagococcus allomyrinae sp. nov. and Enterococcus lavae sp. nov., isolated from the larvae of Allomyrina dichotoma.</title>
        <authorList>
            <person name="Lee S.D."/>
        </authorList>
    </citation>
    <scope>NUCLEOTIDE SEQUENCE [LARGE SCALE GENOMIC DNA]</scope>
    <source>
        <strain evidence="11 12">BWM-S5</strain>
    </source>
</reference>
<dbReference type="SUPFAM" id="SSF53613">
    <property type="entry name" value="Ribokinase-like"/>
    <property type="match status" value="1"/>
</dbReference>
<evidence type="ECO:0000256" key="9">
    <source>
        <dbReference type="HAMAP-Rule" id="MF_01987"/>
    </source>
</evidence>
<feature type="active site" description="Proton acceptor" evidence="9">
    <location>
        <position position="249"/>
    </location>
</feature>
<dbReference type="EMBL" id="JAEDXU010000007">
    <property type="protein sequence ID" value="MBP1047422.1"/>
    <property type="molecule type" value="Genomic_DNA"/>
</dbReference>
<feature type="binding site" evidence="9">
    <location>
        <position position="273"/>
    </location>
    <ligand>
        <name>ATP</name>
        <dbReference type="ChEBI" id="CHEBI:30616"/>
    </ligand>
</feature>
<keyword evidence="4 9" id="KW-0418">Kinase</keyword>
<feature type="binding site" evidence="9">
    <location>
        <position position="243"/>
    </location>
    <ligand>
        <name>K(+)</name>
        <dbReference type="ChEBI" id="CHEBI:29103"/>
    </ligand>
</feature>
<dbReference type="EC" id="2.7.1.15" evidence="9"/>
<comment type="cofactor">
    <cofactor evidence="9">
        <name>Mg(2+)</name>
        <dbReference type="ChEBI" id="CHEBI:18420"/>
    </cofactor>
    <text evidence="9">Requires a divalent cation, most likely magnesium in vivo, as an electrophilic catalyst to aid phosphoryl group transfer. It is the chelate of the metal and the nucleotide that is the actual substrate.</text>
</comment>
<dbReference type="InterPro" id="IPR011611">
    <property type="entry name" value="PfkB_dom"/>
</dbReference>
<feature type="binding site" evidence="9">
    <location>
        <begin position="216"/>
        <end position="221"/>
    </location>
    <ligand>
        <name>ATP</name>
        <dbReference type="ChEBI" id="CHEBI:30616"/>
    </ligand>
</feature>
<feature type="binding site" evidence="9">
    <location>
        <position position="245"/>
    </location>
    <ligand>
        <name>K(+)</name>
        <dbReference type="ChEBI" id="CHEBI:29103"/>
    </ligand>
</feature>
<feature type="binding site" evidence="9">
    <location>
        <position position="284"/>
    </location>
    <ligand>
        <name>K(+)</name>
        <dbReference type="ChEBI" id="CHEBI:29103"/>
    </ligand>
</feature>
<dbReference type="PANTHER" id="PTHR10584:SF166">
    <property type="entry name" value="RIBOKINASE"/>
    <property type="match status" value="1"/>
</dbReference>
<evidence type="ECO:0000256" key="1">
    <source>
        <dbReference type="ARBA" id="ARBA00022679"/>
    </source>
</evidence>
<dbReference type="Pfam" id="PF00294">
    <property type="entry name" value="PfkB"/>
    <property type="match status" value="1"/>
</dbReference>
<keyword evidence="2 9" id="KW-0479">Metal-binding</keyword>
<dbReference type="CDD" id="cd01174">
    <property type="entry name" value="ribokinase"/>
    <property type="match status" value="1"/>
</dbReference>
<evidence type="ECO:0000256" key="4">
    <source>
        <dbReference type="ARBA" id="ARBA00022777"/>
    </source>
</evidence>
<gene>
    <name evidence="9" type="primary">rbsK</name>
    <name evidence="11" type="ORF">I6N96_14145</name>
</gene>
<name>A0ABS4CN68_9ENTE</name>
<feature type="domain" description="Carbohydrate kinase PfkB" evidence="10">
    <location>
        <begin position="1"/>
        <end position="292"/>
    </location>
</feature>
<feature type="binding site" evidence="9">
    <location>
        <position position="137"/>
    </location>
    <ligand>
        <name>substrate</name>
    </ligand>
</feature>
<comment type="subunit">
    <text evidence="9">Homodimer.</text>
</comment>
<comment type="similarity">
    <text evidence="9">Belongs to the carbohydrate kinase PfkB family. Ribokinase subfamily.</text>
</comment>
<comment type="catalytic activity">
    <reaction evidence="9">
        <text>D-ribose + ATP = D-ribose 5-phosphate + ADP + H(+)</text>
        <dbReference type="Rhea" id="RHEA:13697"/>
        <dbReference type="ChEBI" id="CHEBI:15378"/>
        <dbReference type="ChEBI" id="CHEBI:30616"/>
        <dbReference type="ChEBI" id="CHEBI:47013"/>
        <dbReference type="ChEBI" id="CHEBI:78346"/>
        <dbReference type="ChEBI" id="CHEBI:456216"/>
        <dbReference type="EC" id="2.7.1.15"/>
    </reaction>
</comment>
<evidence type="ECO:0000256" key="8">
    <source>
        <dbReference type="ARBA" id="ARBA00023277"/>
    </source>
</evidence>
<sequence>MNRVFVLGSINIDISMETDGFPVIGETMLGGSVDYYMGGKGGNQAVAAARIGGRVSLTASVGGDTFGEKALEHLRAEGVDTRFVTVKDGAFTGIASIFRIHSDNAIIVFPGANMLLSETAELVEAFNDKDLFVAQLEVPLETIRQGLYYAKKTNVQTIIDPAPFHADIVNMLDKIDIITPNETEFEGLIGHTLKEQDMEEAMLEWAENHDTQLIVTRGSQGVSYVFDGEVRTISAVKDIEVLDTTGAGDTFTGTLAAFLAEGMPYETAIETANICAALSTTKIGAQTGMPTRAELRHFK</sequence>
<evidence type="ECO:0000256" key="7">
    <source>
        <dbReference type="ARBA" id="ARBA00022958"/>
    </source>
</evidence>
<evidence type="ECO:0000256" key="6">
    <source>
        <dbReference type="ARBA" id="ARBA00022842"/>
    </source>
</evidence>
<comment type="subcellular location">
    <subcellularLocation>
        <location evidence="9">Cytoplasm</location>
    </subcellularLocation>
</comment>
<evidence type="ECO:0000313" key="11">
    <source>
        <dbReference type="EMBL" id="MBP1047422.1"/>
    </source>
</evidence>
<evidence type="ECO:0000259" key="10">
    <source>
        <dbReference type="Pfam" id="PF00294"/>
    </source>
</evidence>
<dbReference type="HAMAP" id="MF_01987">
    <property type="entry name" value="Ribokinase"/>
    <property type="match status" value="1"/>
</dbReference>
<dbReference type="InterPro" id="IPR011877">
    <property type="entry name" value="Ribokinase"/>
</dbReference>
<comment type="caution">
    <text evidence="11">The sequence shown here is derived from an EMBL/GenBank/DDBJ whole genome shotgun (WGS) entry which is preliminary data.</text>
</comment>
<dbReference type="Gene3D" id="3.40.1190.20">
    <property type="match status" value="1"/>
</dbReference>
<feature type="binding site" evidence="9">
    <location>
        <begin position="39"/>
        <end position="43"/>
    </location>
    <ligand>
        <name>substrate</name>
    </ligand>
</feature>
<keyword evidence="7 9" id="KW-0630">Potassium</keyword>
<proteinExistence type="inferred from homology"/>
<keyword evidence="5 9" id="KW-0067">ATP-binding</keyword>
<comment type="function">
    <text evidence="9">Catalyzes the phosphorylation of ribose at O-5 in a reaction requiring ATP and magnesium. The resulting D-ribose-5-phosphate can then be used either for sythesis of nucleotides, histidine, and tryptophan, or as a component of the pentose phosphate pathway.</text>
</comment>
<keyword evidence="6 9" id="KW-0460">Magnesium</keyword>
<keyword evidence="12" id="KW-1185">Reference proteome</keyword>
<protein>
    <recommendedName>
        <fullName evidence="9">Ribokinase</fullName>
        <shortName evidence="9">RK</shortName>
        <ecNumber evidence="9">2.7.1.15</ecNumber>
    </recommendedName>
</protein>
<evidence type="ECO:0000313" key="12">
    <source>
        <dbReference type="Proteomes" id="UP000673375"/>
    </source>
</evidence>
<keyword evidence="8 9" id="KW-0119">Carbohydrate metabolism</keyword>
<feature type="binding site" evidence="9">
    <location>
        <position position="282"/>
    </location>
    <ligand>
        <name>K(+)</name>
        <dbReference type="ChEBI" id="CHEBI:29103"/>
    </ligand>
</feature>
<dbReference type="InterPro" id="IPR029056">
    <property type="entry name" value="Ribokinase-like"/>
</dbReference>
<organism evidence="11 12">
    <name type="scientific">Enterococcus larvae</name>
    <dbReference type="NCBI Taxonomy" id="2794352"/>
    <lineage>
        <taxon>Bacteria</taxon>
        <taxon>Bacillati</taxon>
        <taxon>Bacillota</taxon>
        <taxon>Bacilli</taxon>
        <taxon>Lactobacillales</taxon>
        <taxon>Enterococcaceae</taxon>
        <taxon>Enterococcus</taxon>
    </lineage>
</organism>
<feature type="binding site" evidence="9">
    <location>
        <position position="279"/>
    </location>
    <ligand>
        <name>K(+)</name>
        <dbReference type="ChEBI" id="CHEBI:29103"/>
    </ligand>
</feature>
<feature type="binding site" evidence="9">
    <location>
        <position position="249"/>
    </location>
    <ligand>
        <name>substrate</name>
    </ligand>
</feature>
<feature type="binding site" evidence="9">
    <location>
        <begin position="248"/>
        <end position="249"/>
    </location>
    <ligand>
        <name>ATP</name>
        <dbReference type="ChEBI" id="CHEBI:30616"/>
    </ligand>
</feature>
<dbReference type="InterPro" id="IPR002139">
    <property type="entry name" value="Ribo/fructo_kinase"/>
</dbReference>
<comment type="pathway">
    <text evidence="9">Carbohydrate metabolism; D-ribose degradation; D-ribose 5-phosphate from beta-D-ribopyranose: step 2/2.</text>
</comment>
<keyword evidence="3 9" id="KW-0547">Nucleotide-binding</keyword>
<keyword evidence="1 9" id="KW-0808">Transferase</keyword>
<accession>A0ABS4CN68</accession>
<dbReference type="PRINTS" id="PR00990">
    <property type="entry name" value="RIBOKINASE"/>
</dbReference>
<feature type="binding site" evidence="9">
    <location>
        <position position="181"/>
    </location>
    <ligand>
        <name>ATP</name>
        <dbReference type="ChEBI" id="CHEBI:30616"/>
    </ligand>
</feature>
<evidence type="ECO:0000256" key="2">
    <source>
        <dbReference type="ARBA" id="ARBA00022723"/>
    </source>
</evidence>
<comment type="caution">
    <text evidence="9">Lacks conserved residue(s) required for the propagation of feature annotation.</text>
</comment>
<evidence type="ECO:0000256" key="5">
    <source>
        <dbReference type="ARBA" id="ARBA00022840"/>
    </source>
</evidence>